<dbReference type="GeneID" id="25320631"/>
<evidence type="ECO:0000256" key="1">
    <source>
        <dbReference type="SAM" id="MobiDB-lite"/>
    </source>
</evidence>
<comment type="caution">
    <text evidence="2">The sequence shown here is derived from an EMBL/GenBank/DDBJ whole genome shotgun (WGS) entry which is preliminary data.</text>
</comment>
<proteinExistence type="predicted"/>
<dbReference type="RefSeq" id="XP_013324301.1">
    <property type="nucleotide sequence ID" value="XM_013468847.1"/>
</dbReference>
<reference evidence="2 3" key="1">
    <citation type="submission" date="2015-04" db="EMBL/GenBank/DDBJ databases">
        <authorList>
            <person name="Heijne W.H."/>
            <person name="Fedorova N.D."/>
            <person name="Nierman W.C."/>
            <person name="Vollebregt A.W."/>
            <person name="Zhao Z."/>
            <person name="Wu L."/>
            <person name="Kumar M."/>
            <person name="Stam H."/>
            <person name="van den Berg M.A."/>
            <person name="Pel H.J."/>
        </authorList>
    </citation>
    <scope>NUCLEOTIDE SEQUENCE [LARGE SCALE GENOMIC DNA]</scope>
    <source>
        <strain evidence="2 3">CBS 393.64</strain>
    </source>
</reference>
<organism evidence="2 3">
    <name type="scientific">Rasamsonia emersonii (strain ATCC 16479 / CBS 393.64 / IMI 116815)</name>
    <dbReference type="NCBI Taxonomy" id="1408163"/>
    <lineage>
        <taxon>Eukaryota</taxon>
        <taxon>Fungi</taxon>
        <taxon>Dikarya</taxon>
        <taxon>Ascomycota</taxon>
        <taxon>Pezizomycotina</taxon>
        <taxon>Eurotiomycetes</taxon>
        <taxon>Eurotiomycetidae</taxon>
        <taxon>Eurotiales</taxon>
        <taxon>Trichocomaceae</taxon>
        <taxon>Rasamsonia</taxon>
    </lineage>
</organism>
<evidence type="ECO:0000313" key="3">
    <source>
        <dbReference type="Proteomes" id="UP000053958"/>
    </source>
</evidence>
<dbReference type="AlphaFoldDB" id="A0A0F4YHN0"/>
<feature type="region of interest" description="Disordered" evidence="1">
    <location>
        <begin position="136"/>
        <end position="186"/>
    </location>
</feature>
<dbReference type="OrthoDB" id="2153847at2759"/>
<sequence length="215" mass="22014">MGSRIQRVNPDVEYDPDLSTLSVSPAKGILLHQFTGSLGAPPPAVTSTGDSTRPFGVEGDTFVGLIAVSYDSSIPEARVEGQQPGFVTRGLIVVHPQLQHAIQYLSAAISQLGSPSRTARVSRQSAQVKVQASVASSSSSSSASSSETTSSSSTSTSTSTTTAASTSTSSSSTSTSSSTSITSTDTITSFSTSTSTAAVAHTTMFEDQFVLICDL</sequence>
<dbReference type="Proteomes" id="UP000053958">
    <property type="component" value="Unassembled WGS sequence"/>
</dbReference>
<gene>
    <name evidence="2" type="ORF">T310_8371</name>
</gene>
<protein>
    <submittedName>
        <fullName evidence="2">Uncharacterized protein</fullName>
    </submittedName>
</protein>
<evidence type="ECO:0000313" key="2">
    <source>
        <dbReference type="EMBL" id="KKA17689.1"/>
    </source>
</evidence>
<keyword evidence="3" id="KW-1185">Reference proteome</keyword>
<name>A0A0F4YHN0_RASE3</name>
<dbReference type="EMBL" id="LASV01000580">
    <property type="protein sequence ID" value="KKA17689.1"/>
    <property type="molecule type" value="Genomic_DNA"/>
</dbReference>
<accession>A0A0F4YHN0</accession>